<dbReference type="InterPro" id="IPR013783">
    <property type="entry name" value="Ig-like_fold"/>
</dbReference>
<evidence type="ECO:0000256" key="1">
    <source>
        <dbReference type="SAM" id="MobiDB-lite"/>
    </source>
</evidence>
<proteinExistence type="predicted"/>
<keyword evidence="4" id="KW-1185">Reference proteome</keyword>
<name>A0A498H2Y0_9EURY</name>
<dbReference type="SUPFAM" id="SSF49299">
    <property type="entry name" value="PKD domain"/>
    <property type="match status" value="1"/>
</dbReference>
<dbReference type="InterPro" id="IPR035986">
    <property type="entry name" value="PKD_dom_sf"/>
</dbReference>
<dbReference type="Gene3D" id="2.160.20.10">
    <property type="entry name" value="Single-stranded right-handed beta-helix, Pectin lyase-like"/>
    <property type="match status" value="2"/>
</dbReference>
<comment type="caution">
    <text evidence="3">The sequence shown here is derived from an EMBL/GenBank/DDBJ whole genome shotgun (WGS) entry which is preliminary data.</text>
</comment>
<protein>
    <recommendedName>
        <fullName evidence="2">PKD domain-containing protein</fullName>
    </recommendedName>
</protein>
<evidence type="ECO:0000313" key="4">
    <source>
        <dbReference type="Proteomes" id="UP000290932"/>
    </source>
</evidence>
<accession>A0A498H2Y0</accession>
<dbReference type="InterPro" id="IPR000601">
    <property type="entry name" value="PKD_dom"/>
</dbReference>
<dbReference type="PROSITE" id="PS50093">
    <property type="entry name" value="PKD"/>
    <property type="match status" value="1"/>
</dbReference>
<dbReference type="Gene3D" id="2.60.40.10">
    <property type="entry name" value="Immunoglobulins"/>
    <property type="match status" value="1"/>
</dbReference>
<dbReference type="InterPro" id="IPR022409">
    <property type="entry name" value="PKD/Chitinase_dom"/>
</dbReference>
<dbReference type="FunFam" id="2.60.40.10:FF:000270">
    <property type="entry name" value="Cell surface protein"/>
    <property type="match status" value="1"/>
</dbReference>
<dbReference type="NCBIfam" id="TIGR03804">
    <property type="entry name" value="para_beta_helix"/>
    <property type="match status" value="1"/>
</dbReference>
<organism evidence="3 4">
    <name type="scientific">Methanoculleus taiwanensis</name>
    <dbReference type="NCBI Taxonomy" id="1550565"/>
    <lineage>
        <taxon>Archaea</taxon>
        <taxon>Methanobacteriati</taxon>
        <taxon>Methanobacteriota</taxon>
        <taxon>Stenosarchaea group</taxon>
        <taxon>Methanomicrobia</taxon>
        <taxon>Methanomicrobiales</taxon>
        <taxon>Methanomicrobiaceae</taxon>
        <taxon>Methanoculleus</taxon>
    </lineage>
</organism>
<dbReference type="SUPFAM" id="SSF51126">
    <property type="entry name" value="Pectin lyase-like"/>
    <property type="match status" value="2"/>
</dbReference>
<evidence type="ECO:0000259" key="2">
    <source>
        <dbReference type="PROSITE" id="PS50093"/>
    </source>
</evidence>
<reference evidence="3 4" key="1">
    <citation type="journal article" date="2015" name="Int. J. Syst. Evol. Microbiol.">
        <title>Methanoculleus taiwanensis sp. nov., a methanogen isolated from deep marine sediment at the deformation front area near Taiwan.</title>
        <authorList>
            <person name="Weng C.Y."/>
            <person name="Chen S.C."/>
            <person name="Lai M.C."/>
            <person name="Wu S.Y."/>
            <person name="Lin S."/>
            <person name="Yang T.F."/>
            <person name="Chen P.C."/>
        </authorList>
    </citation>
    <scope>NUCLEOTIDE SEQUENCE [LARGE SCALE GENOMIC DNA]</scope>
    <source>
        <strain evidence="3 4">CYW4</strain>
    </source>
</reference>
<dbReference type="Pfam" id="PF13229">
    <property type="entry name" value="Beta_helix"/>
    <property type="match status" value="1"/>
</dbReference>
<dbReference type="InterPro" id="IPR039448">
    <property type="entry name" value="Beta_helix"/>
</dbReference>
<feature type="domain" description="PKD" evidence="2">
    <location>
        <begin position="758"/>
        <end position="841"/>
    </location>
</feature>
<feature type="region of interest" description="Disordered" evidence="1">
    <location>
        <begin position="31"/>
        <end position="59"/>
    </location>
</feature>
<dbReference type="InterPro" id="IPR022441">
    <property type="entry name" value="Para_beta_helix_rpt-2"/>
</dbReference>
<dbReference type="EMBL" id="LHQS01000002">
    <property type="protein sequence ID" value="RXE56346.1"/>
    <property type="molecule type" value="Genomic_DNA"/>
</dbReference>
<sequence length="1012" mass="107382">MVVFLLFFSCGIVPGALAEEENNSLTQYENITAGDAPPAGTDGLSGYPDGEESFAEEQDAGLTIEPDTPYLGPLDVRYVGADRIVFRWSPLTGCWYRVYRAGDYVGLVGESGECKYIYTCPAGDRNVAAEYTVVALDVMYQETGYYAQEIASGRAFGDLAELESDDAWTGGSVMLIDDVDLGGYSLTIGNTAVTGSVDADTGMATAIRGNGEIRANNTAFRDADLFVQTPVDNFSSLDNISASNSYISITGNQTCVTDSLFTGERGILRLNGDLIFVRGNSFTDIGNGLELDGFCCAVSENRFSRLNGTASAAGVAITMNGVGGGVSNNTIEEFKRAMEITGSVRVSDNVIRNITSDKTGASVVLLYNAEGSVFERNTIVDTDQPKAQAVLYLTDTGEVTIQNNTITGGIQGVKLSNTKGENVIENNTLTDMTYYGISLQNAAPADDGTEQANAITGNVITGAGLIAETAGYGILIENYHETIVSDNFVMDFYDGLVIRASNDTWVFSNTLVPTTGHGVAIYREQTVYPFSEGAESNYVWENMIAGGNTGILVEGSDSQIRDNTVTGYTGTGIQIEYGDQNLVRDNLLMSRAQENPVDIRIGTRPDTFPDNLVLESNTLARDVLGKNMTTFSLADLSEGVTIRAVNSPPKPPEKPDYSFNRTDIGQWLSIRSGNFTNQENVSLNLTFHYEPGELKGVGERSLIVWRYNGTRWDIGGGDAAWNKTRWLDNATHEVGVQVIHLVPWDDGTAIFAPLGEPLRADFTAEPANGTAPLTVRFTDLSEGGPTGWSWSFGDGAASTEQNPVHTYTAAGSYTVNLTVTASGGSDTLVRADCITVTAPPLVSSPAAVPAVIPTDTDGTPGAGETAVVSVKVTGTAVATVTVNLSRIGGSATAPMTDAGNGVWTASTVGTIPSAFENGAYRPTPLPVNATDAHGSNTTASIPLTVVKNGDANQDYRVTLYDAVYTARHVLGVEGYPMTESVGMVAGGDTLSLHDAMYLAKHLLGIPGFAELH</sequence>
<dbReference type="SMART" id="SM00089">
    <property type="entry name" value="PKD"/>
    <property type="match status" value="1"/>
</dbReference>
<dbReference type="Pfam" id="PF18911">
    <property type="entry name" value="PKD_4"/>
    <property type="match status" value="1"/>
</dbReference>
<dbReference type="CDD" id="cd00146">
    <property type="entry name" value="PKD"/>
    <property type="match status" value="1"/>
</dbReference>
<dbReference type="InterPro" id="IPR011050">
    <property type="entry name" value="Pectin_lyase_fold/virulence"/>
</dbReference>
<evidence type="ECO:0000313" key="3">
    <source>
        <dbReference type="EMBL" id="RXE56346.1"/>
    </source>
</evidence>
<gene>
    <name evidence="3" type="ORF">ABH15_09570</name>
</gene>
<dbReference type="InterPro" id="IPR006626">
    <property type="entry name" value="PbH1"/>
</dbReference>
<dbReference type="SMART" id="SM00710">
    <property type="entry name" value="PbH1"/>
    <property type="match status" value="9"/>
</dbReference>
<dbReference type="InterPro" id="IPR012334">
    <property type="entry name" value="Pectin_lyas_fold"/>
</dbReference>
<dbReference type="Proteomes" id="UP000290932">
    <property type="component" value="Unassembled WGS sequence"/>
</dbReference>
<feature type="compositionally biased region" description="Acidic residues" evidence="1">
    <location>
        <begin position="49"/>
        <end position="59"/>
    </location>
</feature>
<dbReference type="AlphaFoldDB" id="A0A498H2Y0"/>